<organism evidence="1 2">
    <name type="scientific">Escherichia coli</name>
    <dbReference type="NCBI Taxonomy" id="562"/>
    <lineage>
        <taxon>Bacteria</taxon>
        <taxon>Pseudomonadati</taxon>
        <taxon>Pseudomonadota</taxon>
        <taxon>Gammaproteobacteria</taxon>
        <taxon>Enterobacterales</taxon>
        <taxon>Enterobacteriaceae</taxon>
        <taxon>Escherichia</taxon>
    </lineage>
</organism>
<sequence length="30" mass="3608">MANSTHYRIVHYELQDIIWDNILQFIGAVF</sequence>
<reference evidence="1 2" key="1">
    <citation type="submission" date="2018-06" db="EMBL/GenBank/DDBJ databases">
        <authorList>
            <consortium name="Pathogen Informatics"/>
            <person name="Doyle S."/>
        </authorList>
    </citation>
    <scope>NUCLEOTIDE SEQUENCE [LARGE SCALE GENOMIC DNA]</scope>
    <source>
        <strain evidence="1 2">NCTC10429</strain>
    </source>
</reference>
<evidence type="ECO:0000313" key="2">
    <source>
        <dbReference type="Proteomes" id="UP000254088"/>
    </source>
</evidence>
<gene>
    <name evidence="1" type="ORF">NCTC10429_05800</name>
</gene>
<dbReference type="AlphaFoldDB" id="A0A0K3QRK2"/>
<evidence type="ECO:0000313" key="1">
    <source>
        <dbReference type="EMBL" id="STM59169.1"/>
    </source>
</evidence>
<name>A0A0K3QRK2_ECOLX</name>
<accession>A0A0K3QRK2</accession>
<proteinExistence type="predicted"/>
<protein>
    <submittedName>
        <fullName evidence="1">Uncharacterized protein</fullName>
    </submittedName>
</protein>
<dbReference type="EMBL" id="UGEX01000003">
    <property type="protein sequence ID" value="STM59169.1"/>
    <property type="molecule type" value="Genomic_DNA"/>
</dbReference>
<dbReference type="Proteomes" id="UP000254088">
    <property type="component" value="Unassembled WGS sequence"/>
</dbReference>